<evidence type="ECO:0000313" key="4">
    <source>
        <dbReference type="Proteomes" id="UP000327011"/>
    </source>
</evidence>
<keyword evidence="4" id="KW-1185">Reference proteome</keyword>
<dbReference type="Gene3D" id="3.40.50.720">
    <property type="entry name" value="NAD(P)-binding Rossmann-like Domain"/>
    <property type="match status" value="1"/>
</dbReference>
<dbReference type="Pfam" id="PF13489">
    <property type="entry name" value="Methyltransf_23"/>
    <property type="match status" value="1"/>
</dbReference>
<dbReference type="AlphaFoldDB" id="A0A5J5K0T1"/>
<dbReference type="InterPro" id="IPR013630">
    <property type="entry name" value="Methyltransf_Zn-bd_dom_put"/>
</dbReference>
<protein>
    <submittedName>
        <fullName evidence="3">Class I SAM-dependent methyltransferase</fullName>
    </submittedName>
</protein>
<dbReference type="InterPro" id="IPR029063">
    <property type="entry name" value="SAM-dependent_MTases_sf"/>
</dbReference>
<comment type="caution">
    <text evidence="3">The sequence shown here is derived from an EMBL/GenBank/DDBJ whole genome shotgun (WGS) entry which is preliminary data.</text>
</comment>
<dbReference type="RefSeq" id="WP_150934788.1">
    <property type="nucleotide sequence ID" value="NZ_VYTZ01000006.1"/>
</dbReference>
<dbReference type="Gene3D" id="3.40.50.150">
    <property type="entry name" value="Vaccinia Virus protein VP39"/>
    <property type="match status" value="1"/>
</dbReference>
<keyword evidence="3" id="KW-0808">Transferase</keyword>
<dbReference type="GO" id="GO:0008168">
    <property type="term" value="F:methyltransferase activity"/>
    <property type="evidence" value="ECO:0007669"/>
    <property type="project" value="UniProtKB-KW"/>
</dbReference>
<gene>
    <name evidence="3" type="ORF">F5972_18410</name>
</gene>
<dbReference type="PANTHER" id="PTHR43861:SF5">
    <property type="entry name" value="BLL5978 PROTEIN"/>
    <property type="match status" value="1"/>
</dbReference>
<proteinExistence type="predicted"/>
<dbReference type="Pfam" id="PF08484">
    <property type="entry name" value="Methyltransf_14"/>
    <property type="match status" value="1"/>
</dbReference>
<evidence type="ECO:0000313" key="3">
    <source>
        <dbReference type="EMBL" id="KAA9377597.1"/>
    </source>
</evidence>
<dbReference type="SUPFAM" id="SSF53335">
    <property type="entry name" value="S-adenosyl-L-methionine-dependent methyltransferases"/>
    <property type="match status" value="1"/>
</dbReference>
<dbReference type="Proteomes" id="UP000327011">
    <property type="component" value="Unassembled WGS sequence"/>
</dbReference>
<dbReference type="InterPro" id="IPR013691">
    <property type="entry name" value="MeTrfase_14"/>
</dbReference>
<feature type="domain" description="Methyltransferase putative zinc binding" evidence="1">
    <location>
        <begin position="10"/>
        <end position="69"/>
    </location>
</feature>
<dbReference type="Gene3D" id="6.20.50.110">
    <property type="entry name" value="Methyltransferase, zinc-binding domain"/>
    <property type="match status" value="1"/>
</dbReference>
<keyword evidence="3" id="KW-0489">Methyltransferase</keyword>
<name>A0A5J5K0T1_9ACTN</name>
<dbReference type="Pfam" id="PF08421">
    <property type="entry name" value="Methyltransf_13"/>
    <property type="match status" value="1"/>
</dbReference>
<dbReference type="GO" id="GO:0032259">
    <property type="term" value="P:methylation"/>
    <property type="evidence" value="ECO:0007669"/>
    <property type="project" value="UniProtKB-KW"/>
</dbReference>
<dbReference type="CDD" id="cd02440">
    <property type="entry name" value="AdoMet_MTases"/>
    <property type="match status" value="1"/>
</dbReference>
<feature type="domain" description="C-methyltransferase" evidence="2">
    <location>
        <begin position="250"/>
        <end position="411"/>
    </location>
</feature>
<organism evidence="3 4">
    <name type="scientific">Microbispora cellulosiformans</name>
    <dbReference type="NCBI Taxonomy" id="2614688"/>
    <lineage>
        <taxon>Bacteria</taxon>
        <taxon>Bacillati</taxon>
        <taxon>Actinomycetota</taxon>
        <taxon>Actinomycetes</taxon>
        <taxon>Streptosporangiales</taxon>
        <taxon>Streptosporangiaceae</taxon>
        <taxon>Microbispora</taxon>
    </lineage>
</organism>
<evidence type="ECO:0000259" key="1">
    <source>
        <dbReference type="Pfam" id="PF08421"/>
    </source>
</evidence>
<dbReference type="InterPro" id="IPR038576">
    <property type="entry name" value="Methyltransf_Zn-bd_dom_put_sf"/>
</dbReference>
<reference evidence="3 4" key="1">
    <citation type="submission" date="2019-09" db="EMBL/GenBank/DDBJ databases">
        <title>Screening of Novel Bioactive Compounds from Soil-Associated.</title>
        <authorList>
            <person name="Gong X."/>
        </authorList>
    </citation>
    <scope>NUCLEOTIDE SEQUENCE [LARGE SCALE GENOMIC DNA]</scope>
    <source>
        <strain evidence="3 4">Gxj-6</strain>
    </source>
</reference>
<dbReference type="EMBL" id="VYTZ01000006">
    <property type="protein sequence ID" value="KAA9377597.1"/>
    <property type="molecule type" value="Genomic_DNA"/>
</dbReference>
<sequence length="416" mass="46061">MTTPVGETTCRVCRGPLGEFLDLGRQPLSDRFLTEREIPGEFFYRLAVGACASCGMVQLMEEVPRELMFREDYPYHSSGSSVMREHFARTAHGFLESAYAGPDPFVVEIGSNDGVMLGAVRDAGVRHLGFEPSGKVAEVARRRGVRVRTDFFEEPTAAEVRAAEGPADVIYAANTICHIPYLESIFRGVDALLAPGGRFVFEDPYWGDIVEKTSFDQIYDEHFYFFTASSVRAAAERFGFELVDVERLSVHGGELRYTIARRGAATPAAAVAETVERERARGLTAPDTLRRFAADVERVRDDLTALLRRLREEGRRVVAYGATAKSATVTNFCGLDAGLVEWVCDTTPQKQGLLTPGAHLPVVPPERFSPASSDGGYPDYALLFAWNHAEEIMAKEQEFRDAGGRWILYVPDVRVV</sequence>
<dbReference type="PANTHER" id="PTHR43861">
    <property type="entry name" value="TRANS-ACONITATE 2-METHYLTRANSFERASE-RELATED"/>
    <property type="match status" value="1"/>
</dbReference>
<dbReference type="Gene3D" id="6.10.250.3100">
    <property type="match status" value="1"/>
</dbReference>
<evidence type="ECO:0000259" key="2">
    <source>
        <dbReference type="Pfam" id="PF08484"/>
    </source>
</evidence>
<accession>A0A5J5K0T1</accession>